<evidence type="ECO:0000313" key="9">
    <source>
        <dbReference type="Proteomes" id="UP000028045"/>
    </source>
</evidence>
<dbReference type="GO" id="GO:0008270">
    <property type="term" value="F:zinc ion binding"/>
    <property type="evidence" value="ECO:0007669"/>
    <property type="project" value="UniProtKB-KW"/>
</dbReference>
<dbReference type="GO" id="GO:0005634">
    <property type="term" value="C:nucleus"/>
    <property type="evidence" value="ECO:0007669"/>
    <property type="project" value="TreeGrafter"/>
</dbReference>
<evidence type="ECO:0000259" key="6">
    <source>
        <dbReference type="PROSITE" id="PS50280"/>
    </source>
</evidence>
<gene>
    <name evidence="8" type="ORF">S7711_08732</name>
</gene>
<feature type="region of interest" description="Disordered" evidence="5">
    <location>
        <begin position="1"/>
        <end position="21"/>
    </location>
</feature>
<dbReference type="Pfam" id="PF00856">
    <property type="entry name" value="SET"/>
    <property type="match status" value="1"/>
</dbReference>
<keyword evidence="2 4" id="KW-0863">Zinc-finger</keyword>
<dbReference type="AlphaFoldDB" id="A0A084AK30"/>
<dbReference type="InterPro" id="IPR050869">
    <property type="entry name" value="H3K4_H4K5_MeTrfase"/>
</dbReference>
<dbReference type="EMBL" id="KL648690">
    <property type="protein sequence ID" value="KEY65659.1"/>
    <property type="molecule type" value="Genomic_DNA"/>
</dbReference>
<dbReference type="InterPro" id="IPR002893">
    <property type="entry name" value="Znf_MYND"/>
</dbReference>
<name>A0A084AK30_STACB</name>
<dbReference type="Proteomes" id="UP000028045">
    <property type="component" value="Unassembled WGS sequence"/>
</dbReference>
<protein>
    <submittedName>
        <fullName evidence="8">Uncharacterized protein</fullName>
    </submittedName>
</protein>
<keyword evidence="1" id="KW-0479">Metal-binding</keyword>
<evidence type="ECO:0000259" key="7">
    <source>
        <dbReference type="PROSITE" id="PS50865"/>
    </source>
</evidence>
<dbReference type="Gene3D" id="1.10.220.160">
    <property type="match status" value="1"/>
</dbReference>
<dbReference type="PROSITE" id="PS50280">
    <property type="entry name" value="SET"/>
    <property type="match status" value="1"/>
</dbReference>
<reference evidence="8 9" key="1">
    <citation type="journal article" date="2014" name="BMC Genomics">
        <title>Comparative genome sequencing reveals chemotype-specific gene clusters in the toxigenic black mold Stachybotrys.</title>
        <authorList>
            <person name="Semeiks J."/>
            <person name="Borek D."/>
            <person name="Otwinowski Z."/>
            <person name="Grishin N.V."/>
        </authorList>
    </citation>
    <scope>NUCLEOTIDE SEQUENCE [LARGE SCALE GENOMIC DNA]</scope>
    <source>
        <strain evidence="9">CBS 109288 / IBT 7711</strain>
    </source>
</reference>
<evidence type="ECO:0000256" key="3">
    <source>
        <dbReference type="ARBA" id="ARBA00022833"/>
    </source>
</evidence>
<dbReference type="PANTHER" id="PTHR12197">
    <property type="entry name" value="HISTONE-LYSINE N-METHYLTRANSFERASE SMYD"/>
    <property type="match status" value="1"/>
</dbReference>
<keyword evidence="9" id="KW-1185">Reference proteome</keyword>
<keyword evidence="3" id="KW-0862">Zinc</keyword>
<dbReference type="CDD" id="cd20071">
    <property type="entry name" value="SET_SMYD"/>
    <property type="match status" value="1"/>
</dbReference>
<evidence type="ECO:0000256" key="1">
    <source>
        <dbReference type="ARBA" id="ARBA00022723"/>
    </source>
</evidence>
<evidence type="ECO:0000313" key="8">
    <source>
        <dbReference type="EMBL" id="KEY65659.1"/>
    </source>
</evidence>
<dbReference type="PROSITE" id="PS50865">
    <property type="entry name" value="ZF_MYND_2"/>
    <property type="match status" value="1"/>
</dbReference>
<dbReference type="OrthoDB" id="265717at2759"/>
<dbReference type="InterPro" id="IPR001214">
    <property type="entry name" value="SET_dom"/>
</dbReference>
<dbReference type="InterPro" id="IPR046341">
    <property type="entry name" value="SET_dom_sf"/>
</dbReference>
<dbReference type="PANTHER" id="PTHR12197:SF251">
    <property type="entry name" value="EG:BACR7C10.4 PROTEIN"/>
    <property type="match status" value="1"/>
</dbReference>
<sequence length="518" mass="55860">MAESSVAAGAAAAPVQVRPHPQKGRALHATRPFQPGQVLLALTPLLLLPSLSHAASVCTYCFRPGDPRACLRCHAAFYCGAACQAAHWAAVHGRECKPLRRAGRQLPTPVRALVQVLLDRDLEARVAALEGHVARRRGAAGWEDVQMMAMGASAYAGQGTSEDQLVRAVELLCKIQTNAFHRYDVDLGQVGIFLEPTLAMANHSCIPNAFVQFIGRKAILRAETPIEAGQEIEISYTGKLHLPTLQEEKGPRSVCAESPSLNLNQISVVPNLSQVKKHAAVTKPTTRSSAKTLGEALADMIDSTSTTGSLSERHSALKLQLRRCQPLMTEDLWAVSPLPQLLTEVSIYFAEKGAFASALVVACFVATSCDPYRHPAPHHPVRVKGLFMIAKLLANTAAETAALAISLKSTTPAMSLGQDAQETLQDIDQVSLCQMLLIMVLGAAPAAYMKEWDLSVMAREMLADIEQLPGREKETSLIDAWKANPRTEQSQSFFEYAVVQQVKALAGLAAAILKAEFA</sequence>
<dbReference type="SMART" id="SM00317">
    <property type="entry name" value="SET"/>
    <property type="match status" value="1"/>
</dbReference>
<organism evidence="8 9">
    <name type="scientific">Stachybotrys chartarum (strain CBS 109288 / IBT 7711)</name>
    <name type="common">Toxic black mold</name>
    <name type="synonym">Stilbospora chartarum</name>
    <dbReference type="NCBI Taxonomy" id="1280523"/>
    <lineage>
        <taxon>Eukaryota</taxon>
        <taxon>Fungi</taxon>
        <taxon>Dikarya</taxon>
        <taxon>Ascomycota</taxon>
        <taxon>Pezizomycotina</taxon>
        <taxon>Sordariomycetes</taxon>
        <taxon>Hypocreomycetidae</taxon>
        <taxon>Hypocreales</taxon>
        <taxon>Stachybotryaceae</taxon>
        <taxon>Stachybotrys</taxon>
    </lineage>
</organism>
<evidence type="ECO:0000256" key="5">
    <source>
        <dbReference type="SAM" id="MobiDB-lite"/>
    </source>
</evidence>
<proteinExistence type="predicted"/>
<feature type="domain" description="SET" evidence="6">
    <location>
        <begin position="13"/>
        <end position="237"/>
    </location>
</feature>
<dbReference type="SUPFAM" id="SSF82199">
    <property type="entry name" value="SET domain"/>
    <property type="match status" value="1"/>
</dbReference>
<dbReference type="Gene3D" id="6.10.140.2220">
    <property type="match status" value="1"/>
</dbReference>
<dbReference type="HOGENOM" id="CLU_018406_5_3_1"/>
<dbReference type="Gene3D" id="2.170.270.10">
    <property type="entry name" value="SET domain"/>
    <property type="match status" value="1"/>
</dbReference>
<accession>A0A084AK30</accession>
<dbReference type="Pfam" id="PF01753">
    <property type="entry name" value="zf-MYND"/>
    <property type="match status" value="1"/>
</dbReference>
<evidence type="ECO:0000256" key="4">
    <source>
        <dbReference type="PROSITE-ProRule" id="PRU00134"/>
    </source>
</evidence>
<feature type="domain" description="MYND-type" evidence="7">
    <location>
        <begin position="58"/>
        <end position="96"/>
    </location>
</feature>
<evidence type="ECO:0000256" key="2">
    <source>
        <dbReference type="ARBA" id="ARBA00022771"/>
    </source>
</evidence>